<dbReference type="Gene3D" id="1.10.10.10">
    <property type="entry name" value="Winged helix-like DNA-binding domain superfamily/Winged helix DNA-binding domain"/>
    <property type="match status" value="1"/>
</dbReference>
<dbReference type="STRING" id="927083.DB32_001650"/>
<dbReference type="PANTHER" id="PTHR30118">
    <property type="entry name" value="HTH-TYPE TRANSCRIPTIONAL REGULATOR LEUO-RELATED"/>
    <property type="match status" value="1"/>
</dbReference>
<dbReference type="Proteomes" id="UP000034883">
    <property type="component" value="Chromosome"/>
</dbReference>
<dbReference type="InterPro" id="IPR036388">
    <property type="entry name" value="WH-like_DNA-bd_sf"/>
</dbReference>
<name>A0A0F6YGB6_9BACT</name>
<evidence type="ECO:0000256" key="2">
    <source>
        <dbReference type="ARBA" id="ARBA00023015"/>
    </source>
</evidence>
<dbReference type="Gene3D" id="3.40.190.10">
    <property type="entry name" value="Periplasmic binding protein-like II"/>
    <property type="match status" value="2"/>
</dbReference>
<evidence type="ECO:0000256" key="4">
    <source>
        <dbReference type="ARBA" id="ARBA00023163"/>
    </source>
</evidence>
<dbReference type="PROSITE" id="PS50931">
    <property type="entry name" value="HTH_LYSR"/>
    <property type="match status" value="1"/>
</dbReference>
<evidence type="ECO:0000313" key="7">
    <source>
        <dbReference type="Proteomes" id="UP000034883"/>
    </source>
</evidence>
<dbReference type="InterPro" id="IPR036390">
    <property type="entry name" value="WH_DNA-bd_sf"/>
</dbReference>
<evidence type="ECO:0000256" key="3">
    <source>
        <dbReference type="ARBA" id="ARBA00023125"/>
    </source>
</evidence>
<keyword evidence="2" id="KW-0805">Transcription regulation</keyword>
<dbReference type="InterPro" id="IPR050389">
    <property type="entry name" value="LysR-type_TF"/>
</dbReference>
<keyword evidence="4" id="KW-0804">Transcription</keyword>
<protein>
    <submittedName>
        <fullName evidence="6">Transcriptional regulator, LysR family protein</fullName>
    </submittedName>
</protein>
<dbReference type="SUPFAM" id="SSF46785">
    <property type="entry name" value="Winged helix' DNA-binding domain"/>
    <property type="match status" value="1"/>
</dbReference>
<evidence type="ECO:0000259" key="5">
    <source>
        <dbReference type="PROSITE" id="PS50931"/>
    </source>
</evidence>
<dbReference type="InterPro" id="IPR005119">
    <property type="entry name" value="LysR_subst-bd"/>
</dbReference>
<accession>A0A0F6YGB6</accession>
<dbReference type="Pfam" id="PF03466">
    <property type="entry name" value="LysR_substrate"/>
    <property type="match status" value="1"/>
</dbReference>
<dbReference type="CDD" id="cd08417">
    <property type="entry name" value="PBP2_Nitroaromatics_like"/>
    <property type="match status" value="1"/>
</dbReference>
<keyword evidence="3" id="KW-0238">DNA-binding</keyword>
<dbReference type="PANTHER" id="PTHR30118:SF15">
    <property type="entry name" value="TRANSCRIPTIONAL REGULATORY PROTEIN"/>
    <property type="match status" value="1"/>
</dbReference>
<dbReference type="InterPro" id="IPR037402">
    <property type="entry name" value="YidZ_PBP2"/>
</dbReference>
<proteinExistence type="inferred from homology"/>
<gene>
    <name evidence="6" type="ORF">DB32_001650</name>
</gene>
<dbReference type="Pfam" id="PF00126">
    <property type="entry name" value="HTH_1"/>
    <property type="match status" value="1"/>
</dbReference>
<dbReference type="EMBL" id="CP011125">
    <property type="protein sequence ID" value="AKF04501.1"/>
    <property type="molecule type" value="Genomic_DNA"/>
</dbReference>
<dbReference type="GO" id="GO:0003700">
    <property type="term" value="F:DNA-binding transcription factor activity"/>
    <property type="evidence" value="ECO:0007669"/>
    <property type="project" value="InterPro"/>
</dbReference>
<dbReference type="AlphaFoldDB" id="A0A0F6YGB6"/>
<dbReference type="RefSeq" id="WP_053231838.1">
    <property type="nucleotide sequence ID" value="NZ_CP011125.1"/>
</dbReference>
<dbReference type="InterPro" id="IPR000847">
    <property type="entry name" value="LysR_HTH_N"/>
</dbReference>
<keyword evidence="7" id="KW-1185">Reference proteome</keyword>
<dbReference type="PRINTS" id="PR00039">
    <property type="entry name" value="HTHLYSR"/>
</dbReference>
<reference evidence="6 7" key="1">
    <citation type="submission" date="2015-03" db="EMBL/GenBank/DDBJ databases">
        <title>Genome assembly of Sandaracinus amylolyticus DSM 53668.</title>
        <authorList>
            <person name="Sharma G."/>
            <person name="Subramanian S."/>
        </authorList>
    </citation>
    <scope>NUCLEOTIDE SEQUENCE [LARGE SCALE GENOMIC DNA]</scope>
    <source>
        <strain evidence="6 7">DSM 53668</strain>
    </source>
</reference>
<organism evidence="6 7">
    <name type="scientific">Sandaracinus amylolyticus</name>
    <dbReference type="NCBI Taxonomy" id="927083"/>
    <lineage>
        <taxon>Bacteria</taxon>
        <taxon>Pseudomonadati</taxon>
        <taxon>Myxococcota</taxon>
        <taxon>Polyangia</taxon>
        <taxon>Polyangiales</taxon>
        <taxon>Sandaracinaceae</taxon>
        <taxon>Sandaracinus</taxon>
    </lineage>
</organism>
<sequence>MSAAHGSIRRLDLNLLLTFEAIDGERNLTRAASRLFVSQSAVSHALARLRAQLGDELFVRHGRGVVPTEAAERLAPAVREALAILRHALEPHDFDPARDVARVALAVHDELEPAVLPALAARVRAHAPDATIECVRLDRASIEQELGSGRLDLVVDVARAAGPELRHALLARDSFCVVSRRRRVLDAKKYLAARHVTVSSRRSGSSMEDLLLDRLGHERVVVARCQRYEAACRIVAGSDLLLTAPRLHAQSIARRLELALLPVPLPLPPIELHVYWHRHADTDARNRWLRARLLEGIERPTSARRR</sequence>
<comment type="similarity">
    <text evidence="1">Belongs to the LysR transcriptional regulatory family.</text>
</comment>
<evidence type="ECO:0000256" key="1">
    <source>
        <dbReference type="ARBA" id="ARBA00009437"/>
    </source>
</evidence>
<evidence type="ECO:0000313" key="6">
    <source>
        <dbReference type="EMBL" id="AKF04501.1"/>
    </source>
</evidence>
<dbReference type="KEGG" id="samy:DB32_001650"/>
<dbReference type="GO" id="GO:0003677">
    <property type="term" value="F:DNA binding"/>
    <property type="evidence" value="ECO:0007669"/>
    <property type="project" value="UniProtKB-KW"/>
</dbReference>
<dbReference type="OrthoDB" id="109788at2"/>
<feature type="domain" description="HTH lysR-type" evidence="5">
    <location>
        <begin position="11"/>
        <end position="68"/>
    </location>
</feature>
<dbReference type="SUPFAM" id="SSF53850">
    <property type="entry name" value="Periplasmic binding protein-like II"/>
    <property type="match status" value="1"/>
</dbReference>